<dbReference type="Pfam" id="PF00263">
    <property type="entry name" value="Secretin"/>
    <property type="match status" value="1"/>
</dbReference>
<keyword evidence="10" id="KW-1185">Reference proteome</keyword>
<dbReference type="Proteomes" id="UP001152467">
    <property type="component" value="Unassembled WGS sequence"/>
</dbReference>
<keyword evidence="5" id="KW-0813">Transport</keyword>
<dbReference type="PROSITE" id="PS00875">
    <property type="entry name" value="T2SP_D"/>
    <property type="match status" value="1"/>
</dbReference>
<dbReference type="GO" id="GO:0009306">
    <property type="term" value="P:protein secretion"/>
    <property type="evidence" value="ECO:0007669"/>
    <property type="project" value="InterPro"/>
</dbReference>
<evidence type="ECO:0000259" key="7">
    <source>
        <dbReference type="Pfam" id="PF00263"/>
    </source>
</evidence>
<dbReference type="InterPro" id="IPR038591">
    <property type="entry name" value="NolW-like_sf"/>
</dbReference>
<organism evidence="9 10">
    <name type="scientific">Pseudoalteromonas holothuriae</name>
    <dbReference type="NCBI Taxonomy" id="2963714"/>
    <lineage>
        <taxon>Bacteria</taxon>
        <taxon>Pseudomonadati</taxon>
        <taxon>Pseudomonadota</taxon>
        <taxon>Gammaproteobacteria</taxon>
        <taxon>Alteromonadales</taxon>
        <taxon>Pseudoalteromonadaceae</taxon>
        <taxon>Pseudoalteromonas</taxon>
    </lineage>
</organism>
<keyword evidence="3" id="KW-0472">Membrane</keyword>
<dbReference type="PROSITE" id="PS51257">
    <property type="entry name" value="PROKAR_LIPOPROTEIN"/>
    <property type="match status" value="1"/>
</dbReference>
<dbReference type="AlphaFoldDB" id="A0A9W4VQ52"/>
<evidence type="ECO:0000259" key="8">
    <source>
        <dbReference type="Pfam" id="PF03958"/>
    </source>
</evidence>
<name>A0A9W4VQ52_9GAMM</name>
<feature type="domain" description="Type II/III secretion system secretin-like" evidence="7">
    <location>
        <begin position="492"/>
        <end position="654"/>
    </location>
</feature>
<dbReference type="InterPro" id="IPR004845">
    <property type="entry name" value="T2SS_GspD_CS"/>
</dbReference>
<feature type="chain" id="PRO_5040849575" evidence="6">
    <location>
        <begin position="19"/>
        <end position="677"/>
    </location>
</feature>
<dbReference type="PRINTS" id="PR00811">
    <property type="entry name" value="BCTERIALGSPD"/>
</dbReference>
<evidence type="ECO:0000313" key="9">
    <source>
        <dbReference type="EMBL" id="CAH9056784.1"/>
    </source>
</evidence>
<keyword evidence="2 6" id="KW-0732">Signal</keyword>
<dbReference type="InterPro" id="IPR001775">
    <property type="entry name" value="GspD/PilQ"/>
</dbReference>
<dbReference type="GO" id="GO:0009279">
    <property type="term" value="C:cell outer membrane"/>
    <property type="evidence" value="ECO:0007669"/>
    <property type="project" value="UniProtKB-SubCell"/>
</dbReference>
<evidence type="ECO:0000256" key="2">
    <source>
        <dbReference type="ARBA" id="ARBA00022729"/>
    </source>
</evidence>
<comment type="subcellular location">
    <subcellularLocation>
        <location evidence="5">Cell outer membrane</location>
    </subcellularLocation>
    <subcellularLocation>
        <location evidence="1">Membrane</location>
    </subcellularLocation>
</comment>
<reference evidence="9" key="1">
    <citation type="submission" date="2022-07" db="EMBL/GenBank/DDBJ databases">
        <authorList>
            <person name="Criscuolo A."/>
        </authorList>
    </citation>
    <scope>NUCLEOTIDE SEQUENCE</scope>
    <source>
        <strain evidence="9">CIP111854</strain>
    </source>
</reference>
<dbReference type="Gene3D" id="3.30.1370.120">
    <property type="match status" value="2"/>
</dbReference>
<accession>A0A9W4VQ52</accession>
<evidence type="ECO:0000256" key="4">
    <source>
        <dbReference type="RuleBase" id="RU004003"/>
    </source>
</evidence>
<dbReference type="PANTHER" id="PTHR30332:SF24">
    <property type="entry name" value="SECRETIN GSPD-RELATED"/>
    <property type="match status" value="1"/>
</dbReference>
<dbReference type="RefSeq" id="WP_261626259.1">
    <property type="nucleotide sequence ID" value="NZ_CAMAPC010000005.1"/>
</dbReference>
<evidence type="ECO:0000256" key="6">
    <source>
        <dbReference type="SAM" id="SignalP"/>
    </source>
</evidence>
<dbReference type="InterPro" id="IPR050810">
    <property type="entry name" value="Bact_Secretion_Sys_Channel"/>
</dbReference>
<dbReference type="Pfam" id="PF03958">
    <property type="entry name" value="Secretin_N"/>
    <property type="match status" value="1"/>
</dbReference>
<evidence type="ECO:0000313" key="10">
    <source>
        <dbReference type="Proteomes" id="UP001152467"/>
    </source>
</evidence>
<evidence type="ECO:0000256" key="5">
    <source>
        <dbReference type="RuleBase" id="RU004004"/>
    </source>
</evidence>
<dbReference type="PANTHER" id="PTHR30332">
    <property type="entry name" value="PROBABLE GENERAL SECRETION PATHWAY PROTEIN D"/>
    <property type="match status" value="1"/>
</dbReference>
<gene>
    <name evidence="9" type="primary">xpsD</name>
    <name evidence="9" type="ORF">PSECIP111854_01863</name>
</gene>
<dbReference type="GO" id="GO:0015627">
    <property type="term" value="C:type II protein secretion system complex"/>
    <property type="evidence" value="ECO:0007669"/>
    <property type="project" value="TreeGrafter"/>
</dbReference>
<proteinExistence type="inferred from homology"/>
<dbReference type="InterPro" id="IPR004846">
    <property type="entry name" value="T2SS/T3SS_dom"/>
</dbReference>
<dbReference type="EMBL" id="CAMAPC010000005">
    <property type="protein sequence ID" value="CAH9056784.1"/>
    <property type="molecule type" value="Genomic_DNA"/>
</dbReference>
<comment type="similarity">
    <text evidence="4">Belongs to the bacterial secretin family.</text>
</comment>
<evidence type="ECO:0000256" key="3">
    <source>
        <dbReference type="ARBA" id="ARBA00023136"/>
    </source>
</evidence>
<sequence>MPSKLLCSLAVLSMVVLTGCQTTKSTPFSVKPSYLDARNSKSLEKKTDIQESAQVKVQQQNAFNYLTNSSSHLMEVNQQTLLTQFSNVDTIKMSSDNLAVKDFLHYVFGELLGVSYILGDAANSDSQLFTLNLQKKVSKRKLFSLSEELLNQKGYIVRFNDGIYYVHKAEQGGKANVAYGYGNSVSSVPETAFDIIQYIPFRYGTQYTLVPTLNQLFNVQVSPASQNDALLVRGKRQEVLKALDFISMLDMPSLVNKQIASYQPVYSSVKELTDELQKLLAEEGISTTVDGQSGRAVSFVMLERAGKLIAFANELEALKRVEHWVHELDKPSAGNERMYHIYQPKFARATDLGQSLQLLIGGATGVSSSTSAASQNDSVNNKSSKAPLTASNKDMRMVIDERSNSLIIESAGEKYRQILPLIKRLDVMPKQVMLEVVIAEIQLNGKFSRGVNFTLRNDQSANIVGAGKFEVGGSGLNYILKGASGDITLNMLQSDTNLEILSRPSIVVRDGVTASIVAGDDIPTIGKIVTDPVNGSQTSIEYRKTGVQLSVTPTINAQGVVIMEISQRISSTSPTSSELEGAPIVAERTIETEVVAESGQTVVLGGLMRENNSISDRAVPGFSSIPILGKLFDSTEKSNDKVELIVMVTPKIIENGDAWRAVKKEFIGRFQYLKVEN</sequence>
<dbReference type="InterPro" id="IPR005644">
    <property type="entry name" value="NolW-like"/>
</dbReference>
<feature type="domain" description="NolW-like" evidence="8">
    <location>
        <begin position="340"/>
        <end position="431"/>
    </location>
</feature>
<protein>
    <submittedName>
        <fullName evidence="9">Secretin XpsD</fullName>
    </submittedName>
</protein>
<comment type="caution">
    <text evidence="9">The sequence shown here is derived from an EMBL/GenBank/DDBJ whole genome shotgun (WGS) entry which is preliminary data.</text>
</comment>
<feature type="signal peptide" evidence="6">
    <location>
        <begin position="1"/>
        <end position="18"/>
    </location>
</feature>
<evidence type="ECO:0000256" key="1">
    <source>
        <dbReference type="ARBA" id="ARBA00004370"/>
    </source>
</evidence>